<keyword evidence="3 5" id="KW-0067">ATP-binding</keyword>
<sequence length="301" mass="33711">MIRAENLVKRFGEFRALDDVSLEIEEGSIYGLVGSNGAGKSTLMRCVAGIYEPEEGHLSVGGEPVYENPAVKAGVVLVADEPWFIPQSTLAAMKKFYKRFYPQFDEEIYTELAEAFSLPEKKKIGTFSKGMKRQAAFMLAMAARPQVVMLDECFDGLDPVKRQIVRKVICDAVAERKMTAVISSHNLKELDEICDTVGILHKGRLLYSKDLDSLKGEVHKVQAVFMQEVDRAELEKVLPVMAMEVRGKFFTLIVRGSLEEIQAKLAPFNPAAVEAMPLTLEEVFLYEMEVMGYDANVLFHD</sequence>
<dbReference type="Pfam" id="PF00005">
    <property type="entry name" value="ABC_tran"/>
    <property type="match status" value="1"/>
</dbReference>
<dbReference type="InterPro" id="IPR027417">
    <property type="entry name" value="P-loop_NTPase"/>
</dbReference>
<gene>
    <name evidence="5" type="ORF">IAB37_09115</name>
</gene>
<evidence type="ECO:0000256" key="3">
    <source>
        <dbReference type="ARBA" id="ARBA00022840"/>
    </source>
</evidence>
<proteinExistence type="predicted"/>
<evidence type="ECO:0000259" key="4">
    <source>
        <dbReference type="PROSITE" id="PS50893"/>
    </source>
</evidence>
<dbReference type="AlphaFoldDB" id="A0A9D1J5N3"/>
<dbReference type="Gene3D" id="3.40.50.300">
    <property type="entry name" value="P-loop containing nucleotide triphosphate hydrolases"/>
    <property type="match status" value="1"/>
</dbReference>
<evidence type="ECO:0000313" key="6">
    <source>
        <dbReference type="Proteomes" id="UP000824241"/>
    </source>
</evidence>
<name>A0A9D1J5N3_9FIRM</name>
<keyword evidence="2" id="KW-0547">Nucleotide-binding</keyword>
<protein>
    <submittedName>
        <fullName evidence="5">ABC transporter ATP-binding protein</fullName>
    </submittedName>
</protein>
<reference evidence="5" key="1">
    <citation type="submission" date="2020-10" db="EMBL/GenBank/DDBJ databases">
        <authorList>
            <person name="Gilroy R."/>
        </authorList>
    </citation>
    <scope>NUCLEOTIDE SEQUENCE</scope>
    <source>
        <strain evidence="5">CHK189-12415</strain>
    </source>
</reference>
<comment type="caution">
    <text evidence="5">The sequence shown here is derived from an EMBL/GenBank/DDBJ whole genome shotgun (WGS) entry which is preliminary data.</text>
</comment>
<dbReference type="GO" id="GO:0005524">
    <property type="term" value="F:ATP binding"/>
    <property type="evidence" value="ECO:0007669"/>
    <property type="project" value="UniProtKB-KW"/>
</dbReference>
<evidence type="ECO:0000256" key="2">
    <source>
        <dbReference type="ARBA" id="ARBA00022741"/>
    </source>
</evidence>
<dbReference type="PANTHER" id="PTHR42939:SF1">
    <property type="entry name" value="ABC TRANSPORTER ATP-BINDING PROTEIN ALBC-RELATED"/>
    <property type="match status" value="1"/>
</dbReference>
<dbReference type="PROSITE" id="PS50893">
    <property type="entry name" value="ABC_TRANSPORTER_2"/>
    <property type="match status" value="1"/>
</dbReference>
<dbReference type="GO" id="GO:0016887">
    <property type="term" value="F:ATP hydrolysis activity"/>
    <property type="evidence" value="ECO:0007669"/>
    <property type="project" value="InterPro"/>
</dbReference>
<organism evidence="5 6">
    <name type="scientific">Candidatus Faecivivens stercoravium</name>
    <dbReference type="NCBI Taxonomy" id="2840803"/>
    <lineage>
        <taxon>Bacteria</taxon>
        <taxon>Bacillati</taxon>
        <taxon>Bacillota</taxon>
        <taxon>Clostridia</taxon>
        <taxon>Eubacteriales</taxon>
        <taxon>Oscillospiraceae</taxon>
        <taxon>Oscillospiraceae incertae sedis</taxon>
        <taxon>Candidatus Faecivivens</taxon>
    </lineage>
</organism>
<evidence type="ECO:0000313" key="5">
    <source>
        <dbReference type="EMBL" id="HIR61718.1"/>
    </source>
</evidence>
<dbReference type="InterPro" id="IPR051782">
    <property type="entry name" value="ABC_Transporter_VariousFunc"/>
</dbReference>
<dbReference type="InterPro" id="IPR003439">
    <property type="entry name" value="ABC_transporter-like_ATP-bd"/>
</dbReference>
<dbReference type="EMBL" id="DVHA01000296">
    <property type="protein sequence ID" value="HIR61718.1"/>
    <property type="molecule type" value="Genomic_DNA"/>
</dbReference>
<accession>A0A9D1J5N3</accession>
<feature type="domain" description="ABC transporter" evidence="4">
    <location>
        <begin position="2"/>
        <end position="227"/>
    </location>
</feature>
<dbReference type="Proteomes" id="UP000824241">
    <property type="component" value="Unassembled WGS sequence"/>
</dbReference>
<reference evidence="5" key="2">
    <citation type="journal article" date="2021" name="PeerJ">
        <title>Extensive microbial diversity within the chicken gut microbiome revealed by metagenomics and culture.</title>
        <authorList>
            <person name="Gilroy R."/>
            <person name="Ravi A."/>
            <person name="Getino M."/>
            <person name="Pursley I."/>
            <person name="Horton D.L."/>
            <person name="Alikhan N.F."/>
            <person name="Baker D."/>
            <person name="Gharbi K."/>
            <person name="Hall N."/>
            <person name="Watson M."/>
            <person name="Adriaenssens E.M."/>
            <person name="Foster-Nyarko E."/>
            <person name="Jarju S."/>
            <person name="Secka A."/>
            <person name="Antonio M."/>
            <person name="Oren A."/>
            <person name="Chaudhuri R.R."/>
            <person name="La Ragione R."/>
            <person name="Hildebrand F."/>
            <person name="Pallen M.J."/>
        </authorList>
    </citation>
    <scope>NUCLEOTIDE SEQUENCE</scope>
    <source>
        <strain evidence="5">CHK189-12415</strain>
    </source>
</reference>
<evidence type="ECO:0000256" key="1">
    <source>
        <dbReference type="ARBA" id="ARBA00022448"/>
    </source>
</evidence>
<dbReference type="SMART" id="SM00382">
    <property type="entry name" value="AAA"/>
    <property type="match status" value="1"/>
</dbReference>
<keyword evidence="1" id="KW-0813">Transport</keyword>
<dbReference type="SUPFAM" id="SSF52540">
    <property type="entry name" value="P-loop containing nucleoside triphosphate hydrolases"/>
    <property type="match status" value="1"/>
</dbReference>
<dbReference type="InterPro" id="IPR003593">
    <property type="entry name" value="AAA+_ATPase"/>
</dbReference>
<dbReference type="CDD" id="cd03230">
    <property type="entry name" value="ABC_DR_subfamily_A"/>
    <property type="match status" value="1"/>
</dbReference>
<dbReference type="PANTHER" id="PTHR42939">
    <property type="entry name" value="ABC TRANSPORTER ATP-BINDING PROTEIN ALBC-RELATED"/>
    <property type="match status" value="1"/>
</dbReference>